<evidence type="ECO:0008006" key="5">
    <source>
        <dbReference type="Google" id="ProtNLM"/>
    </source>
</evidence>
<feature type="compositionally biased region" description="Low complexity" evidence="2">
    <location>
        <begin position="110"/>
        <end position="120"/>
    </location>
</feature>
<dbReference type="InterPro" id="IPR026768">
    <property type="entry name" value="YPEH2ZP"/>
</dbReference>
<evidence type="ECO:0000313" key="4">
    <source>
        <dbReference type="Proteomes" id="UP000319731"/>
    </source>
</evidence>
<dbReference type="PANTHER" id="PTHR31841">
    <property type="entry name" value="PROTEIN FAM72A-RELATED"/>
    <property type="match status" value="1"/>
</dbReference>
<dbReference type="Proteomes" id="UP000319731">
    <property type="component" value="Unassembled WGS sequence"/>
</dbReference>
<comment type="similarity">
    <text evidence="1">Belongs to the FAM72 family.</text>
</comment>
<evidence type="ECO:0000256" key="2">
    <source>
        <dbReference type="SAM" id="MobiDB-lite"/>
    </source>
</evidence>
<sequence length="327" mass="34377">MSSSSMTSESNSQHDGGLTFRLAALVDSFIAGQSGGAPSSSLSSQYPMSPSSTSISSAGMAPSPRPTSTSSTSSTTSASSSSVTTTQAVTVLRDAILRQHQSLPSPPPSQQSSSSSFMSSSNLSAVSSSLSQVQQQDLRMVRTSSSPMSATIRTQYGLAAASPTLVHPPPSALSASAPDRNTQAQQQQLHPQFGAKPVCIISCKTCSSVVCHRGMRALLLGNKRVELFSTDSQPSGVGLVCWADYTTENCQCRIRDGACMSCGSVVGYHVTSPCETCLEACHNGFHSSGVTYSERLSESGNLIRWAVLSPPHDDETIDSQRRELPVR</sequence>
<feature type="region of interest" description="Disordered" evidence="2">
    <location>
        <begin position="101"/>
        <end position="120"/>
    </location>
</feature>
<feature type="compositionally biased region" description="Low complexity" evidence="2">
    <location>
        <begin position="36"/>
        <end position="85"/>
    </location>
</feature>
<reference evidence="3 4" key="1">
    <citation type="journal article" date="2019" name="Sci. Rep.">
        <title>Comparative genomics of chytrid fungi reveal insights into the obligate biotrophic and pathogenic lifestyle of Synchytrium endobioticum.</title>
        <authorList>
            <person name="van de Vossenberg B.T.L.H."/>
            <person name="Warris S."/>
            <person name="Nguyen H.D.T."/>
            <person name="van Gent-Pelzer M.P.E."/>
            <person name="Joly D.L."/>
            <person name="van de Geest H.C."/>
            <person name="Bonants P.J.M."/>
            <person name="Smith D.S."/>
            <person name="Levesque C.A."/>
            <person name="van der Lee T.A.J."/>
        </authorList>
    </citation>
    <scope>NUCLEOTIDE SEQUENCE [LARGE SCALE GENOMIC DNA]</scope>
    <source>
        <strain evidence="3 4">JEL517</strain>
    </source>
</reference>
<proteinExistence type="inferred from homology"/>
<dbReference type="RefSeq" id="XP_031027454.1">
    <property type="nucleotide sequence ID" value="XM_031166545.1"/>
</dbReference>
<dbReference type="GO" id="GO:0005829">
    <property type="term" value="C:cytosol"/>
    <property type="evidence" value="ECO:0007669"/>
    <property type="project" value="TreeGrafter"/>
</dbReference>
<protein>
    <recommendedName>
        <fullName evidence="5">Protein FAM72</fullName>
    </recommendedName>
</protein>
<accession>A0A507CIP3</accession>
<evidence type="ECO:0000313" key="3">
    <source>
        <dbReference type="EMBL" id="TPX37543.1"/>
    </source>
</evidence>
<dbReference type="Pfam" id="PF14976">
    <property type="entry name" value="YPEH2ZP"/>
    <property type="match status" value="1"/>
</dbReference>
<dbReference type="EMBL" id="QEAO01000002">
    <property type="protein sequence ID" value="TPX37543.1"/>
    <property type="molecule type" value="Genomic_DNA"/>
</dbReference>
<dbReference type="OrthoDB" id="2526683at2759"/>
<dbReference type="AlphaFoldDB" id="A0A507CIP3"/>
<comment type="caution">
    <text evidence="3">The sequence shown here is derived from an EMBL/GenBank/DDBJ whole genome shotgun (WGS) entry which is preliminary data.</text>
</comment>
<gene>
    <name evidence="3" type="ORF">SmJEL517_g00616</name>
</gene>
<dbReference type="GeneID" id="42001842"/>
<keyword evidence="4" id="KW-1185">Reference proteome</keyword>
<organism evidence="3 4">
    <name type="scientific">Synchytrium microbalum</name>
    <dbReference type="NCBI Taxonomy" id="1806994"/>
    <lineage>
        <taxon>Eukaryota</taxon>
        <taxon>Fungi</taxon>
        <taxon>Fungi incertae sedis</taxon>
        <taxon>Chytridiomycota</taxon>
        <taxon>Chytridiomycota incertae sedis</taxon>
        <taxon>Chytridiomycetes</taxon>
        <taxon>Synchytriales</taxon>
        <taxon>Synchytriaceae</taxon>
        <taxon>Synchytrium</taxon>
    </lineage>
</organism>
<name>A0A507CIP3_9FUNG</name>
<dbReference type="PANTHER" id="PTHR31841:SF1">
    <property type="entry name" value="PROTEIN FAM72A-RELATED"/>
    <property type="match status" value="1"/>
</dbReference>
<feature type="region of interest" description="Disordered" evidence="2">
    <location>
        <begin position="33"/>
        <end position="85"/>
    </location>
</feature>
<evidence type="ECO:0000256" key="1">
    <source>
        <dbReference type="ARBA" id="ARBA00006888"/>
    </source>
</evidence>